<comment type="similarity">
    <text evidence="10">Belongs to the insect chemoreceptor superfamily. Heteromeric odorant receptor channel (TC 1.A.69) family.</text>
</comment>
<reference evidence="11" key="1">
    <citation type="submission" date="2022-02" db="EMBL/GenBank/DDBJ databases">
        <authorList>
            <person name="King R."/>
        </authorList>
    </citation>
    <scope>NUCLEOTIDE SEQUENCE</scope>
</reference>
<keyword evidence="6 10" id="KW-1133">Transmembrane helix</keyword>
<evidence type="ECO:0000313" key="12">
    <source>
        <dbReference type="Proteomes" id="UP001154329"/>
    </source>
</evidence>
<accession>A0A9P0IYI5</accession>
<dbReference type="Pfam" id="PF02949">
    <property type="entry name" value="7tm_6"/>
    <property type="match status" value="1"/>
</dbReference>
<feature type="transmembrane region" description="Helical" evidence="10">
    <location>
        <begin position="316"/>
        <end position="337"/>
    </location>
</feature>
<evidence type="ECO:0000256" key="4">
    <source>
        <dbReference type="ARBA" id="ARBA00022692"/>
    </source>
</evidence>
<evidence type="ECO:0000256" key="5">
    <source>
        <dbReference type="ARBA" id="ARBA00022725"/>
    </source>
</evidence>
<evidence type="ECO:0000256" key="6">
    <source>
        <dbReference type="ARBA" id="ARBA00022989"/>
    </source>
</evidence>
<evidence type="ECO:0000256" key="3">
    <source>
        <dbReference type="ARBA" id="ARBA00022606"/>
    </source>
</evidence>
<dbReference type="Proteomes" id="UP001154329">
    <property type="component" value="Chromosome 2"/>
</dbReference>
<dbReference type="PANTHER" id="PTHR21137">
    <property type="entry name" value="ODORANT RECEPTOR"/>
    <property type="match status" value="1"/>
</dbReference>
<proteinExistence type="inferred from homology"/>
<dbReference type="GO" id="GO:0004984">
    <property type="term" value="F:olfactory receptor activity"/>
    <property type="evidence" value="ECO:0007669"/>
    <property type="project" value="InterPro"/>
</dbReference>
<sequence>MELQNEHSITNLQFMKITGSYQLLMPSHGLKFFNTNIYKIAFIVQILFLTIAAIMGVFSIYSCRNNVNQIIHYIIVIFAIYFAIYKYYFIIKNSKIIWDCMHMMSTNFLSYNDHTKEIFKIARTRSSTLILISLSLWSSIVLYWSLSAILIHSSYLKIKHEHGIYKYRSNALGLVFPVTDTFYNKYFIVFYTTESIFLLFWGQMMWVFDILMISICISIEYQLKTIADSYSLLGLKDKHLTHNNKSIKKVEAILDLETLIQDQQNIFIKMKNMYYILKPVVFIQLAAESFQIILHACMILKLYFDGSMSPTIFLKLLFPEITYLCHLFLTCYLFSIVNEQKESMNFALYSSNWTDMNIKFKKLLLFTMRVNNAENLKMKISINRIVNMEMFADVMHITYSIVSVMMKSYSK</sequence>
<evidence type="ECO:0000256" key="1">
    <source>
        <dbReference type="ARBA" id="ARBA00004651"/>
    </source>
</evidence>
<dbReference type="GO" id="GO:0007165">
    <property type="term" value="P:signal transduction"/>
    <property type="evidence" value="ECO:0007669"/>
    <property type="project" value="UniProtKB-KW"/>
</dbReference>
<keyword evidence="3 10" id="KW-0716">Sensory transduction</keyword>
<keyword evidence="2" id="KW-1003">Cell membrane</keyword>
<reference evidence="11" key="2">
    <citation type="submission" date="2022-10" db="EMBL/GenBank/DDBJ databases">
        <authorList>
            <consortium name="ENA_rothamsted_submissions"/>
            <consortium name="culmorum"/>
            <person name="King R."/>
        </authorList>
    </citation>
    <scope>NUCLEOTIDE SEQUENCE</scope>
</reference>
<feature type="transmembrane region" description="Helical" evidence="10">
    <location>
        <begin position="196"/>
        <end position="219"/>
    </location>
</feature>
<dbReference type="PANTHER" id="PTHR21137:SF35">
    <property type="entry name" value="ODORANT RECEPTOR 19A-RELATED"/>
    <property type="match status" value="1"/>
</dbReference>
<evidence type="ECO:0000256" key="7">
    <source>
        <dbReference type="ARBA" id="ARBA00023136"/>
    </source>
</evidence>
<feature type="transmembrane region" description="Helical" evidence="10">
    <location>
        <begin position="129"/>
        <end position="151"/>
    </location>
</feature>
<feature type="transmembrane region" description="Helical" evidence="10">
    <location>
        <begin position="280"/>
        <end position="304"/>
    </location>
</feature>
<keyword evidence="8 10" id="KW-0675">Receptor</keyword>
<gene>
    <name evidence="11" type="ORF">APHIGO_LOCUS5393</name>
</gene>
<comment type="subcellular location">
    <subcellularLocation>
        <location evidence="1 10">Cell membrane</location>
        <topology evidence="1 10">Multi-pass membrane protein</topology>
    </subcellularLocation>
</comment>
<protein>
    <recommendedName>
        <fullName evidence="10">Odorant receptor</fullName>
    </recommendedName>
</protein>
<evidence type="ECO:0000256" key="2">
    <source>
        <dbReference type="ARBA" id="ARBA00022475"/>
    </source>
</evidence>
<dbReference type="GO" id="GO:0005886">
    <property type="term" value="C:plasma membrane"/>
    <property type="evidence" value="ECO:0007669"/>
    <property type="project" value="UniProtKB-SubCell"/>
</dbReference>
<evidence type="ECO:0000256" key="8">
    <source>
        <dbReference type="ARBA" id="ARBA00023170"/>
    </source>
</evidence>
<feature type="transmembrane region" description="Helical" evidence="10">
    <location>
        <begin position="37"/>
        <end position="58"/>
    </location>
</feature>
<comment type="caution">
    <text evidence="10">Lacks conserved residue(s) required for the propagation of feature annotation.</text>
</comment>
<keyword evidence="7 10" id="KW-0472">Membrane</keyword>
<name>A0A9P0IYI5_APHGO</name>
<dbReference type="EMBL" id="OU899035">
    <property type="protein sequence ID" value="CAH1724022.1"/>
    <property type="molecule type" value="Genomic_DNA"/>
</dbReference>
<keyword evidence="5 10" id="KW-0552">Olfaction</keyword>
<keyword evidence="12" id="KW-1185">Reference proteome</keyword>
<keyword evidence="4 10" id="KW-0812">Transmembrane</keyword>
<keyword evidence="9 10" id="KW-0807">Transducer</keyword>
<evidence type="ECO:0000256" key="9">
    <source>
        <dbReference type="ARBA" id="ARBA00023224"/>
    </source>
</evidence>
<dbReference type="GO" id="GO:0005549">
    <property type="term" value="F:odorant binding"/>
    <property type="evidence" value="ECO:0007669"/>
    <property type="project" value="InterPro"/>
</dbReference>
<organism evidence="11 12">
    <name type="scientific">Aphis gossypii</name>
    <name type="common">Cotton aphid</name>
    <dbReference type="NCBI Taxonomy" id="80765"/>
    <lineage>
        <taxon>Eukaryota</taxon>
        <taxon>Metazoa</taxon>
        <taxon>Ecdysozoa</taxon>
        <taxon>Arthropoda</taxon>
        <taxon>Hexapoda</taxon>
        <taxon>Insecta</taxon>
        <taxon>Pterygota</taxon>
        <taxon>Neoptera</taxon>
        <taxon>Paraneoptera</taxon>
        <taxon>Hemiptera</taxon>
        <taxon>Sternorrhyncha</taxon>
        <taxon>Aphidomorpha</taxon>
        <taxon>Aphidoidea</taxon>
        <taxon>Aphididae</taxon>
        <taxon>Aphidini</taxon>
        <taxon>Aphis</taxon>
        <taxon>Aphis</taxon>
    </lineage>
</organism>
<dbReference type="AlphaFoldDB" id="A0A9P0IYI5"/>
<evidence type="ECO:0000313" key="11">
    <source>
        <dbReference type="EMBL" id="CAH1724022.1"/>
    </source>
</evidence>
<evidence type="ECO:0000256" key="10">
    <source>
        <dbReference type="RuleBase" id="RU351113"/>
    </source>
</evidence>
<feature type="transmembrane region" description="Helical" evidence="10">
    <location>
        <begin position="70"/>
        <end position="88"/>
    </location>
</feature>
<dbReference type="InterPro" id="IPR004117">
    <property type="entry name" value="7tm6_olfct_rcpt"/>
</dbReference>